<organism evidence="2 4">
    <name type="scientific">Rhodococcus opacus</name>
    <name type="common">Nocardia opaca</name>
    <dbReference type="NCBI Taxonomy" id="37919"/>
    <lineage>
        <taxon>Bacteria</taxon>
        <taxon>Bacillati</taxon>
        <taxon>Actinomycetota</taxon>
        <taxon>Actinomycetes</taxon>
        <taxon>Mycobacteriales</taxon>
        <taxon>Nocardiaceae</taxon>
        <taxon>Rhodococcus</taxon>
    </lineage>
</organism>
<dbReference type="Proteomes" id="UP001066327">
    <property type="component" value="Unassembled WGS sequence"/>
</dbReference>
<sequence>MGVGAFAEGDPRIVARLVLALIVSVWRWYRPEATCPSNRSSSWCARPPSS</sequence>
<dbReference type="RefSeq" id="WP_249343882.1">
    <property type="nucleotide sequence ID" value="NZ_CP082160.1"/>
</dbReference>
<dbReference type="Proteomes" id="UP001231166">
    <property type="component" value="Chromosome"/>
</dbReference>
<reference evidence="2" key="2">
    <citation type="submission" date="2023-07" db="EMBL/GenBank/DDBJ databases">
        <title>Genomic analysis of Rhodococcus opacus VOC-14 with glycol ethers degradation activity.</title>
        <authorList>
            <person name="Narkevich D.A."/>
            <person name="Hlushen A.M."/>
            <person name="Akhremchuk A.E."/>
            <person name="Sikolenko M.A."/>
            <person name="Valentovich L.N."/>
        </authorList>
    </citation>
    <scope>NUCLEOTIDE SEQUENCE</scope>
    <source>
        <strain evidence="2">VOC-14</strain>
    </source>
</reference>
<accession>A0AAX3YC28</accession>
<reference evidence="1" key="1">
    <citation type="submission" date="2022-12" db="EMBL/GenBank/DDBJ databases">
        <authorList>
            <person name="Krivoruchko A.V."/>
            <person name="Elkin A."/>
        </authorList>
    </citation>
    <scope>NUCLEOTIDE SEQUENCE</scope>
    <source>
        <strain evidence="1">IEGM 249</strain>
    </source>
</reference>
<dbReference type="EMBL" id="CP130953">
    <property type="protein sequence ID" value="WLF46881.1"/>
    <property type="molecule type" value="Genomic_DNA"/>
</dbReference>
<gene>
    <name evidence="1" type="ORF">O4328_29260</name>
    <name evidence="2" type="ORF">Q5707_34240</name>
</gene>
<dbReference type="EMBL" id="JAPWIS010000018">
    <property type="protein sequence ID" value="MCZ4587731.1"/>
    <property type="molecule type" value="Genomic_DNA"/>
</dbReference>
<protein>
    <submittedName>
        <fullName evidence="2">Uncharacterized protein</fullName>
    </submittedName>
</protein>
<dbReference type="AlphaFoldDB" id="A0AAX3YC28"/>
<proteinExistence type="predicted"/>
<keyword evidence="3" id="KW-1185">Reference proteome</keyword>
<evidence type="ECO:0000313" key="4">
    <source>
        <dbReference type="Proteomes" id="UP001231166"/>
    </source>
</evidence>
<evidence type="ECO:0000313" key="2">
    <source>
        <dbReference type="EMBL" id="WLF46881.1"/>
    </source>
</evidence>
<name>A0AAX3YC28_RHOOP</name>
<dbReference type="Gene3D" id="1.10.357.10">
    <property type="entry name" value="Tetracycline Repressor, domain 2"/>
    <property type="match status" value="1"/>
</dbReference>
<evidence type="ECO:0000313" key="1">
    <source>
        <dbReference type="EMBL" id="MCZ4587731.1"/>
    </source>
</evidence>
<evidence type="ECO:0000313" key="3">
    <source>
        <dbReference type="Proteomes" id="UP001066327"/>
    </source>
</evidence>